<dbReference type="Pfam" id="PF11123">
    <property type="entry name" value="DNA_Packaging_2"/>
    <property type="match status" value="1"/>
</dbReference>
<dbReference type="InterPro" id="IPR024345">
    <property type="entry name" value="DNA_matur_Phage_T7-like"/>
</dbReference>
<dbReference type="Proteomes" id="UP000035651">
    <property type="component" value="Chromosome"/>
</dbReference>
<evidence type="ECO:0008006" key="4">
    <source>
        <dbReference type="Google" id="ProtNLM"/>
    </source>
</evidence>
<dbReference type="STRING" id="656179.AB870_03505"/>
<accession>A0A173GZY4</accession>
<keyword evidence="3" id="KW-1185">Reference proteome</keyword>
<feature type="region of interest" description="Disordered" evidence="1">
    <location>
        <begin position="64"/>
        <end position="95"/>
    </location>
</feature>
<name>A0A173GZY4_9BURK</name>
<evidence type="ECO:0000313" key="3">
    <source>
        <dbReference type="Proteomes" id="UP000035651"/>
    </source>
</evidence>
<dbReference type="OrthoDB" id="8455855at2"/>
<dbReference type="EMBL" id="CP011807">
    <property type="protein sequence ID" value="ANI21760.1"/>
    <property type="molecule type" value="Genomic_DNA"/>
</dbReference>
<protein>
    <recommendedName>
        <fullName evidence="4">DNA maturase A</fullName>
    </recommendedName>
</protein>
<evidence type="ECO:0000313" key="2">
    <source>
        <dbReference type="EMBL" id="ANI21760.1"/>
    </source>
</evidence>
<sequence length="95" mass="10115">MSKASTDELGLLHAAVAKILRDRIDNDEASAADISAAIKFLKDNSITAVIEDNSALASLQEKLKKRRERNATATPAAAPVTSDEVADATDSFHVH</sequence>
<gene>
    <name evidence="2" type="ORF">AB870_03505</name>
</gene>
<proteinExistence type="predicted"/>
<reference evidence="2" key="1">
    <citation type="submission" date="2016-06" db="EMBL/GenBank/DDBJ databases">
        <title>Complete Genome Sequence of Pandoraea faecigallinarum DSM-23572.</title>
        <authorList>
            <person name="Yong D."/>
            <person name="Ee R."/>
            <person name="Lim Y.-L."/>
            <person name="Yin W.-F."/>
            <person name="Chan K.-G."/>
        </authorList>
    </citation>
    <scope>NUCLEOTIDE SEQUENCE</scope>
    <source>
        <strain evidence="2">DSM 23572</strain>
    </source>
</reference>
<dbReference type="AlphaFoldDB" id="A0A173GZY4"/>
<evidence type="ECO:0000256" key="1">
    <source>
        <dbReference type="SAM" id="MobiDB-lite"/>
    </source>
</evidence>
<dbReference type="RefSeq" id="WP_053059391.1">
    <property type="nucleotide sequence ID" value="NZ_CP011807.3"/>
</dbReference>
<dbReference type="KEGG" id="pfg:AB870_03505"/>
<organism evidence="2 3">
    <name type="scientific">Pandoraea faecigallinarum</name>
    <dbReference type="NCBI Taxonomy" id="656179"/>
    <lineage>
        <taxon>Bacteria</taxon>
        <taxon>Pseudomonadati</taxon>
        <taxon>Pseudomonadota</taxon>
        <taxon>Betaproteobacteria</taxon>
        <taxon>Burkholderiales</taxon>
        <taxon>Burkholderiaceae</taxon>
        <taxon>Pandoraea</taxon>
    </lineage>
</organism>